<evidence type="ECO:0000313" key="2">
    <source>
        <dbReference type="EMBL" id="MDN7023357.1"/>
    </source>
</evidence>
<dbReference type="InterPro" id="IPR026353">
    <property type="entry name" value="Hypoxan-DNA_Glyclase"/>
</dbReference>
<dbReference type="SMART" id="SM00987">
    <property type="entry name" value="UreE_C"/>
    <property type="match status" value="1"/>
</dbReference>
<proteinExistence type="predicted"/>
<dbReference type="EC" id="3.2.2.15" evidence="2"/>
<dbReference type="SMART" id="SM00986">
    <property type="entry name" value="UDG"/>
    <property type="match status" value="1"/>
</dbReference>
<dbReference type="CDD" id="cd10032">
    <property type="entry name" value="UDG-F6_HDG"/>
    <property type="match status" value="1"/>
</dbReference>
<keyword evidence="3" id="KW-1185">Reference proteome</keyword>
<reference evidence="2" key="1">
    <citation type="submission" date="2019-05" db="EMBL/GenBank/DDBJ databases">
        <title>Methanoculleus sp. FWC-SCC1, a methanogenic archaeon isolated from deep marine cold seep.</title>
        <authorList>
            <person name="Chen Y.-W."/>
            <person name="Chen S.-C."/>
            <person name="Teng N.-H."/>
            <person name="Lai M.-C."/>
        </authorList>
    </citation>
    <scope>NUCLEOTIDE SEQUENCE</scope>
    <source>
        <strain evidence="2">FWC-SCC1</strain>
    </source>
</reference>
<dbReference type="InterPro" id="IPR005122">
    <property type="entry name" value="Uracil-DNA_glycosylase-like"/>
</dbReference>
<dbReference type="InterPro" id="IPR036895">
    <property type="entry name" value="Uracil-DNA_glycosylase-like_sf"/>
</dbReference>
<name>A0ABT8M5Z3_9EURY</name>
<evidence type="ECO:0000313" key="3">
    <source>
        <dbReference type="Proteomes" id="UP001168338"/>
    </source>
</evidence>
<comment type="caution">
    <text evidence="2">The sequence shown here is derived from an EMBL/GenBank/DDBJ whole genome shotgun (WGS) entry which is preliminary data.</text>
</comment>
<dbReference type="NCBIfam" id="TIGR04274">
    <property type="entry name" value="hypoxanDNAglyco"/>
    <property type="match status" value="1"/>
</dbReference>
<gene>
    <name evidence="2" type="ORF">FGU65_00325</name>
</gene>
<dbReference type="SUPFAM" id="SSF52141">
    <property type="entry name" value="Uracil-DNA glycosylase-like"/>
    <property type="match status" value="1"/>
</dbReference>
<feature type="domain" description="Uracil-DNA glycosylase-like" evidence="1">
    <location>
        <begin position="12"/>
        <end position="164"/>
    </location>
</feature>
<organism evidence="2 3">
    <name type="scientific">Methanoculleus frigidifontis</name>
    <dbReference type="NCBI Taxonomy" id="2584085"/>
    <lineage>
        <taxon>Archaea</taxon>
        <taxon>Methanobacteriati</taxon>
        <taxon>Methanobacteriota</taxon>
        <taxon>Stenosarchaea group</taxon>
        <taxon>Methanomicrobia</taxon>
        <taxon>Methanomicrobiales</taxon>
        <taxon>Methanomicrobiaceae</taxon>
        <taxon>Methanoculleus</taxon>
    </lineage>
</organism>
<dbReference type="Gene3D" id="3.40.470.10">
    <property type="entry name" value="Uracil-DNA glycosylase-like domain"/>
    <property type="match status" value="1"/>
</dbReference>
<dbReference type="EMBL" id="VCYH01000001">
    <property type="protein sequence ID" value="MDN7023357.1"/>
    <property type="molecule type" value="Genomic_DNA"/>
</dbReference>
<accession>A0ABT8M5Z3</accession>
<dbReference type="Proteomes" id="UP001168338">
    <property type="component" value="Unassembled WGS sequence"/>
</dbReference>
<keyword evidence="2" id="KW-0326">Glycosidase</keyword>
<dbReference type="Pfam" id="PF03167">
    <property type="entry name" value="UDG"/>
    <property type="match status" value="1"/>
</dbReference>
<keyword evidence="2" id="KW-0378">Hydrolase</keyword>
<sequence length="170" mass="19605">MADAPERQSGLPAEIGDSPTILILGSFPSVQALREGQYYRHRQNQFWRIMHDLAGIPLDLPYHERIALLQEQGIALWNIIHSCVREGSMDHRISRPKLADLPGLLERHPTIRHIALNGRKADDLLKRGFPEIVERYDLRRLPSTSPAYAQMHYDEKLAAWSVVRDWIAER</sequence>
<protein>
    <submittedName>
        <fullName evidence="2">DNA-deoxyinosine glycosylase</fullName>
        <ecNumber evidence="2">3.2.2.15</ecNumber>
    </submittedName>
</protein>
<evidence type="ECO:0000259" key="1">
    <source>
        <dbReference type="SMART" id="SM00986"/>
    </source>
</evidence>
<dbReference type="GO" id="GO:0033958">
    <property type="term" value="F:DNA-deoxyinosine glycosylase activity"/>
    <property type="evidence" value="ECO:0007669"/>
    <property type="project" value="UniProtKB-EC"/>
</dbReference>
<dbReference type="RefSeq" id="WP_301662408.1">
    <property type="nucleotide sequence ID" value="NZ_VCYH01000001.1"/>
</dbReference>